<dbReference type="GeneID" id="4480367"/>
<dbReference type="GO" id="GO:0006123">
    <property type="term" value="P:mitochondrial electron transport, cytochrome c to oxygen"/>
    <property type="evidence" value="ECO:0007669"/>
    <property type="project" value="TreeGrafter"/>
</dbReference>
<dbReference type="PANTHER" id="PTHR11403">
    <property type="entry name" value="CYTOCHROME C OXIDASE SUBUNIT III"/>
    <property type="match status" value="1"/>
</dbReference>
<evidence type="ECO:0000256" key="7">
    <source>
        <dbReference type="ARBA" id="ARBA00023136"/>
    </source>
</evidence>
<evidence type="ECO:0000313" key="11">
    <source>
        <dbReference type="EMBL" id="ABF93286.1"/>
    </source>
</evidence>
<dbReference type="InterPro" id="IPR024791">
    <property type="entry name" value="Cyt_c/ubiquinol_Oxase_su3"/>
</dbReference>
<dbReference type="GO" id="GO:0016020">
    <property type="term" value="C:membrane"/>
    <property type="evidence" value="ECO:0007669"/>
    <property type="project" value="UniProtKB-SubCell"/>
</dbReference>
<dbReference type="InterPro" id="IPR000298">
    <property type="entry name" value="Cyt_c_oxidase-like_su3"/>
</dbReference>
<keyword evidence="4 8" id="KW-0812">Transmembrane</keyword>
<dbReference type="PANTHER" id="PTHR11403:SF7">
    <property type="entry name" value="CYTOCHROME C OXIDASE SUBUNIT 3"/>
    <property type="match status" value="1"/>
</dbReference>
<dbReference type="GO" id="GO:0005739">
    <property type="term" value="C:mitochondrion"/>
    <property type="evidence" value="ECO:0007669"/>
    <property type="project" value="TreeGrafter"/>
</dbReference>
<evidence type="ECO:0000256" key="6">
    <source>
        <dbReference type="ARBA" id="ARBA00022989"/>
    </source>
</evidence>
<comment type="similarity">
    <text evidence="2 8">Belongs to the cytochrome c oxidase subunit 3 family.</text>
</comment>
<dbReference type="InterPro" id="IPR013833">
    <property type="entry name" value="Cyt_c_oxidase_su3_a-hlx"/>
</dbReference>
<sequence length="262" mass="30910">MFITKRMHPFHMVDQSPWPLLAASCALGLAAGLINWFHHKNMMLLNMSLMTMSLIMFQWWRDTIREATFQGKHTMKVVSGIKFGMILFIFSEVMFFFSFFWTYFHSSLSPTMEIGMVWPPTGIKMFNPMMIPLLNTLVLITSGISVTWAHHSLMVDYKDVFKALMCTIFLGLFFTILQMMEYWEATFTITDSVFGSIFYATTGMHGMHVIIGTMFMIVCTLRVKMNHFTKSHHTGMELMIWYWHFVDVVWLFLYLTYYWWPS</sequence>
<evidence type="ECO:0000256" key="4">
    <source>
        <dbReference type="ARBA" id="ARBA00022692"/>
    </source>
</evidence>
<evidence type="ECO:0000256" key="3">
    <source>
        <dbReference type="ARBA" id="ARBA00015944"/>
    </source>
</evidence>
<keyword evidence="7 9" id="KW-0472">Membrane</keyword>
<evidence type="ECO:0000256" key="9">
    <source>
        <dbReference type="SAM" id="Phobius"/>
    </source>
</evidence>
<organism evidence="11">
    <name type="scientific">Nymphon gracile</name>
    <name type="common">Sea spider</name>
    <dbReference type="NCBI Taxonomy" id="136195"/>
    <lineage>
        <taxon>Eukaryota</taxon>
        <taxon>Metazoa</taxon>
        <taxon>Ecdysozoa</taxon>
        <taxon>Arthropoda</taxon>
        <taxon>Chelicerata</taxon>
        <taxon>Pycnogonida</taxon>
        <taxon>Pantopoda</taxon>
        <taxon>Nymphon</taxon>
    </lineage>
</organism>
<dbReference type="Pfam" id="PF00510">
    <property type="entry name" value="COX3"/>
    <property type="match status" value="1"/>
</dbReference>
<dbReference type="InterPro" id="IPR035973">
    <property type="entry name" value="Cyt_c_oxidase_su3-like_sf"/>
</dbReference>
<proteinExistence type="inferred from homology"/>
<evidence type="ECO:0000256" key="5">
    <source>
        <dbReference type="ARBA" id="ARBA00022967"/>
    </source>
</evidence>
<accession>A0MG54</accession>
<comment type="function">
    <text evidence="8">Component of the cytochrome c oxidase, the last enzyme in the mitochondrial electron transport chain which drives oxidative phosphorylation. The respiratory chain contains 3 multisubunit complexes succinate dehydrogenase (complex II, CII), ubiquinol-cytochrome c oxidoreductase (cytochrome b-c1 complex, complex III, CIII) and cytochrome c oxidase (complex IV, CIV), that cooperate to transfer electrons derived from NADH and succinate to molecular oxygen, creating an electrochemical gradient over the inner membrane that drives transmembrane transport and the ATP synthase. Cytochrome c oxidase is the component of the respiratory chain that catalyzes the reduction of oxygen to water. Electrons originating from reduced cytochrome c in the intermembrane space (IMS) are transferred via the dinuclear copper A center (CU(A)) of subunit 2 and heme A of subunit 1 to the active site in subunit 1, a binuclear center (BNC) formed by heme A3 and copper B (CU(B)). The BNC reduces molecular oxygen to 2 water molecules using 4 electrons from cytochrome c in the IMS and 4 protons from the mitochondrial matrix.</text>
</comment>
<reference evidence="11" key="1">
    <citation type="journal article" date="2006" name="BMC Genomics">
        <title>The complete mitochondrial genome of the sea spider Nymphon gracile (Arthropoda: Pycnogonida).</title>
        <authorList>
            <person name="Podsiadlowski L."/>
            <person name="Braband A."/>
        </authorList>
    </citation>
    <scope>NUCLEOTIDE SEQUENCE</scope>
</reference>
<keyword evidence="6 9" id="KW-1133">Transmembrane helix</keyword>
<dbReference type="RefSeq" id="YP_863654.1">
    <property type="nucleotide sequence ID" value="NC_008572.1"/>
</dbReference>
<dbReference type="InterPro" id="IPR033945">
    <property type="entry name" value="Cyt_c_oxase_su3_dom"/>
</dbReference>
<dbReference type="SUPFAM" id="SSF81452">
    <property type="entry name" value="Cytochrome c oxidase subunit III-like"/>
    <property type="match status" value="1"/>
</dbReference>
<feature type="transmembrane region" description="Helical" evidence="9">
    <location>
        <begin position="240"/>
        <end position="260"/>
    </location>
</feature>
<protein>
    <recommendedName>
        <fullName evidence="3 8">Cytochrome c oxidase subunit 3</fullName>
    </recommendedName>
</protein>
<feature type="transmembrane region" description="Helical" evidence="9">
    <location>
        <begin position="197"/>
        <end position="219"/>
    </location>
</feature>
<dbReference type="Gene3D" id="1.10.287.70">
    <property type="match status" value="1"/>
</dbReference>
<dbReference type="FunFam" id="1.20.120.80:FF:000002">
    <property type="entry name" value="Cytochrome c oxidase subunit 3"/>
    <property type="match status" value="1"/>
</dbReference>
<dbReference type="GO" id="GO:0004129">
    <property type="term" value="F:cytochrome-c oxidase activity"/>
    <property type="evidence" value="ECO:0007669"/>
    <property type="project" value="InterPro"/>
</dbReference>
<dbReference type="PROSITE" id="PS50253">
    <property type="entry name" value="COX3"/>
    <property type="match status" value="1"/>
</dbReference>
<dbReference type="CDD" id="cd01665">
    <property type="entry name" value="Cyt_c_Oxidase_III"/>
    <property type="match status" value="1"/>
</dbReference>
<feature type="transmembrane region" description="Helical" evidence="9">
    <location>
        <begin position="81"/>
        <end position="105"/>
    </location>
</feature>
<evidence type="ECO:0000256" key="1">
    <source>
        <dbReference type="ARBA" id="ARBA00004141"/>
    </source>
</evidence>
<dbReference type="CTD" id="4514"/>
<keyword evidence="5" id="KW-1278">Translocase</keyword>
<geneLocation type="mitochondrion" evidence="11"/>
<dbReference type="AlphaFoldDB" id="A0MG54"/>
<comment type="subcellular location">
    <subcellularLocation>
        <location evidence="1">Membrane</location>
        <topology evidence="1">Multi-pass membrane protein</topology>
    </subcellularLocation>
</comment>
<keyword evidence="8 11" id="KW-0496">Mitochondrion</keyword>
<dbReference type="EMBL" id="DQ666063">
    <property type="protein sequence ID" value="ABF93286.1"/>
    <property type="molecule type" value="Genomic_DNA"/>
</dbReference>
<evidence type="ECO:0000256" key="8">
    <source>
        <dbReference type="RuleBase" id="RU003375"/>
    </source>
</evidence>
<evidence type="ECO:0000259" key="10">
    <source>
        <dbReference type="PROSITE" id="PS50253"/>
    </source>
</evidence>
<evidence type="ECO:0000256" key="2">
    <source>
        <dbReference type="ARBA" id="ARBA00010581"/>
    </source>
</evidence>
<dbReference type="PROSITE" id="PS51257">
    <property type="entry name" value="PROKAR_LIPOPROTEIN"/>
    <property type="match status" value="1"/>
</dbReference>
<feature type="transmembrane region" description="Helical" evidence="9">
    <location>
        <begin position="160"/>
        <end position="177"/>
    </location>
</feature>
<feature type="domain" description="Heme-copper oxidase subunit III family profile" evidence="10">
    <location>
        <begin position="6"/>
        <end position="262"/>
    </location>
</feature>
<dbReference type="Gene3D" id="1.20.120.80">
    <property type="entry name" value="Cytochrome c oxidase, subunit III, four-helix bundle"/>
    <property type="match status" value="1"/>
</dbReference>
<name>A0MG54_NYMGR</name>
<feature type="transmembrane region" description="Helical" evidence="9">
    <location>
        <begin position="125"/>
        <end position="148"/>
    </location>
</feature>
<gene>
    <name evidence="11" type="primary">COX3</name>
</gene>